<comment type="caution">
    <text evidence="9">The sequence shown here is derived from an EMBL/GenBank/DDBJ whole genome shotgun (WGS) entry which is preliminary data.</text>
</comment>
<dbReference type="InterPro" id="IPR017972">
    <property type="entry name" value="Cyt_P450_CS"/>
</dbReference>
<evidence type="ECO:0000256" key="4">
    <source>
        <dbReference type="ARBA" id="ARBA00023002"/>
    </source>
</evidence>
<proteinExistence type="inferred from homology"/>
<dbReference type="PANTHER" id="PTHR47947:SF49">
    <property type="entry name" value="CYTOCHROME P450 FAMILY PROTEIN"/>
    <property type="match status" value="1"/>
</dbReference>
<feature type="transmembrane region" description="Helical" evidence="8">
    <location>
        <begin position="6"/>
        <end position="25"/>
    </location>
</feature>
<dbReference type="PRINTS" id="PR00463">
    <property type="entry name" value="EP450I"/>
</dbReference>
<dbReference type="InterPro" id="IPR001128">
    <property type="entry name" value="Cyt_P450"/>
</dbReference>
<protein>
    <recommendedName>
        <fullName evidence="11">Cytochrome P450</fullName>
    </recommendedName>
</protein>
<keyword evidence="3 7" id="KW-0479">Metal-binding</keyword>
<evidence type="ECO:0000313" key="9">
    <source>
        <dbReference type="EMBL" id="KAK8596778.1"/>
    </source>
</evidence>
<sequence>MMDLFNLPYLGYSLVLFALATSFFYTKLKRSNGKAAPEAGGAWPIIGHLPLLGGSKAAHVTLGALADELGPAFTIRLGVHPALVVSSREVAKEIFTTNDMAVSSRSKMAAAQHMGYNYAMFGFSPYGQYWREMRKITMLEVLSNHRIEQLKKVFVSEIEGSLKDLYKFWVDKKQGEAGRVPVEMKKRFSDLTLNVILRTVAGKRYSGVAKEEQQVVSRYRKALRDFFYLSGIFVIGDAVPFLRKLDLGGYEKWMKKTAKELDDVIAGWLNDHRKSGRWDESKNEKDFMDVMNSVLKGADLAGYDADTINKATSLNMILAGSDTTTVTLIWALSLLLNKPHLLKKAQEELDVHVGKDRFVQESDISKLVYIQAIVKETLRMYPPAPLSAPRELSESCSIGGYEIPKGTRLIVNLHKIQRDPNAWPEPSEFMPERFLTTHKHIDVRGQHFELMPFGSGRRSCPGTSFALQMLHLTLSNFLHAFEFSRPGNGLVDLTGTVGLTDMKSTPLEALVSPRLAPQLYGMNDHEPR</sequence>
<dbReference type="Pfam" id="PF00067">
    <property type="entry name" value="p450"/>
    <property type="match status" value="1"/>
</dbReference>
<dbReference type="PANTHER" id="PTHR47947">
    <property type="entry name" value="CYTOCHROME P450 82C3-RELATED"/>
    <property type="match status" value="1"/>
</dbReference>
<dbReference type="Gene3D" id="1.10.630.10">
    <property type="entry name" value="Cytochrome P450"/>
    <property type="match status" value="1"/>
</dbReference>
<dbReference type="InterPro" id="IPR002401">
    <property type="entry name" value="Cyt_P450_E_grp-I"/>
</dbReference>
<keyword evidence="5 7" id="KW-0408">Iron</keyword>
<keyword evidence="8" id="KW-0812">Transmembrane</keyword>
<keyword evidence="8" id="KW-1133">Transmembrane helix</keyword>
<dbReference type="PRINTS" id="PR00385">
    <property type="entry name" value="P450"/>
</dbReference>
<dbReference type="SUPFAM" id="SSF48264">
    <property type="entry name" value="Cytochrome P450"/>
    <property type="match status" value="1"/>
</dbReference>
<dbReference type="InterPro" id="IPR050651">
    <property type="entry name" value="Plant_Cytochrome_P450_Monoox"/>
</dbReference>
<keyword evidence="10" id="KW-1185">Reference proteome</keyword>
<gene>
    <name evidence="9" type="ORF">V6N12_065257</name>
</gene>
<dbReference type="PROSITE" id="PS00086">
    <property type="entry name" value="CYTOCHROME_P450"/>
    <property type="match status" value="1"/>
</dbReference>
<accession>A0ABR2G8N8</accession>
<dbReference type="CDD" id="cd20654">
    <property type="entry name" value="CYP82"/>
    <property type="match status" value="1"/>
</dbReference>
<keyword evidence="6 7" id="KW-0503">Monooxygenase</keyword>
<evidence type="ECO:0000256" key="8">
    <source>
        <dbReference type="SAM" id="Phobius"/>
    </source>
</evidence>
<name>A0ABR2G8N8_9ROSI</name>
<dbReference type="Proteomes" id="UP001472677">
    <property type="component" value="Unassembled WGS sequence"/>
</dbReference>
<evidence type="ECO:0000313" key="10">
    <source>
        <dbReference type="Proteomes" id="UP001472677"/>
    </source>
</evidence>
<comment type="similarity">
    <text evidence="1 7">Belongs to the cytochrome P450 family.</text>
</comment>
<evidence type="ECO:0000256" key="5">
    <source>
        <dbReference type="ARBA" id="ARBA00023004"/>
    </source>
</evidence>
<evidence type="ECO:0008006" key="11">
    <source>
        <dbReference type="Google" id="ProtNLM"/>
    </source>
</evidence>
<keyword evidence="8" id="KW-0472">Membrane</keyword>
<evidence type="ECO:0000256" key="7">
    <source>
        <dbReference type="RuleBase" id="RU000461"/>
    </source>
</evidence>
<evidence type="ECO:0000256" key="3">
    <source>
        <dbReference type="ARBA" id="ARBA00022723"/>
    </source>
</evidence>
<evidence type="ECO:0000256" key="1">
    <source>
        <dbReference type="ARBA" id="ARBA00010617"/>
    </source>
</evidence>
<keyword evidence="2 7" id="KW-0349">Heme</keyword>
<organism evidence="9 10">
    <name type="scientific">Hibiscus sabdariffa</name>
    <name type="common">roselle</name>
    <dbReference type="NCBI Taxonomy" id="183260"/>
    <lineage>
        <taxon>Eukaryota</taxon>
        <taxon>Viridiplantae</taxon>
        <taxon>Streptophyta</taxon>
        <taxon>Embryophyta</taxon>
        <taxon>Tracheophyta</taxon>
        <taxon>Spermatophyta</taxon>
        <taxon>Magnoliopsida</taxon>
        <taxon>eudicotyledons</taxon>
        <taxon>Gunneridae</taxon>
        <taxon>Pentapetalae</taxon>
        <taxon>rosids</taxon>
        <taxon>malvids</taxon>
        <taxon>Malvales</taxon>
        <taxon>Malvaceae</taxon>
        <taxon>Malvoideae</taxon>
        <taxon>Hibiscus</taxon>
    </lineage>
</organism>
<evidence type="ECO:0000256" key="2">
    <source>
        <dbReference type="ARBA" id="ARBA00022617"/>
    </source>
</evidence>
<dbReference type="InterPro" id="IPR036396">
    <property type="entry name" value="Cyt_P450_sf"/>
</dbReference>
<reference evidence="9 10" key="1">
    <citation type="journal article" date="2024" name="G3 (Bethesda)">
        <title>Genome assembly of Hibiscus sabdariffa L. provides insights into metabolisms of medicinal natural products.</title>
        <authorList>
            <person name="Kim T."/>
        </authorList>
    </citation>
    <scope>NUCLEOTIDE SEQUENCE [LARGE SCALE GENOMIC DNA]</scope>
    <source>
        <strain evidence="9">TK-2024</strain>
        <tissue evidence="9">Old leaves</tissue>
    </source>
</reference>
<dbReference type="EMBL" id="JBBPBM010000002">
    <property type="protein sequence ID" value="KAK8596778.1"/>
    <property type="molecule type" value="Genomic_DNA"/>
</dbReference>
<keyword evidence="4 7" id="KW-0560">Oxidoreductase</keyword>
<evidence type="ECO:0000256" key="6">
    <source>
        <dbReference type="ARBA" id="ARBA00023033"/>
    </source>
</evidence>